<keyword evidence="2 3" id="KW-0186">Copper</keyword>
<evidence type="ECO:0000256" key="1">
    <source>
        <dbReference type="ARBA" id="ARBA00010996"/>
    </source>
</evidence>
<protein>
    <submittedName>
        <fullName evidence="7">Redoxin domain-containing protein</fullName>
    </submittedName>
</protein>
<dbReference type="InterPro" id="IPR003782">
    <property type="entry name" value="SCO1/SenC"/>
</dbReference>
<keyword evidence="3" id="KW-0479">Metal-binding</keyword>
<proteinExistence type="inferred from homology"/>
<dbReference type="Gene3D" id="3.40.30.10">
    <property type="entry name" value="Glutaredoxin"/>
    <property type="match status" value="1"/>
</dbReference>
<comment type="caution">
    <text evidence="7">The sequence shown here is derived from an EMBL/GenBank/DDBJ whole genome shotgun (WGS) entry which is preliminary data.</text>
</comment>
<evidence type="ECO:0000313" key="7">
    <source>
        <dbReference type="EMBL" id="MQA42124.1"/>
    </source>
</evidence>
<dbReference type="GO" id="GO:0046872">
    <property type="term" value="F:metal ion binding"/>
    <property type="evidence" value="ECO:0007669"/>
    <property type="project" value="UniProtKB-KW"/>
</dbReference>
<dbReference type="InterPro" id="IPR036249">
    <property type="entry name" value="Thioredoxin-like_sf"/>
</dbReference>
<dbReference type="CDD" id="cd02968">
    <property type="entry name" value="SCO"/>
    <property type="match status" value="1"/>
</dbReference>
<evidence type="ECO:0000256" key="4">
    <source>
        <dbReference type="PIRSR" id="PIRSR603782-2"/>
    </source>
</evidence>
<dbReference type="Pfam" id="PF02630">
    <property type="entry name" value="SCO1-SenC"/>
    <property type="match status" value="1"/>
</dbReference>
<dbReference type="PANTHER" id="PTHR12151">
    <property type="entry name" value="ELECTRON TRANSPORT PROTIN SCO1/SENC FAMILY MEMBER"/>
    <property type="match status" value="1"/>
</dbReference>
<accession>A0A6A7NAW0</accession>
<evidence type="ECO:0000259" key="6">
    <source>
        <dbReference type="PROSITE" id="PS51352"/>
    </source>
</evidence>
<feature type="binding site" evidence="3">
    <location>
        <position position="72"/>
    </location>
    <ligand>
        <name>Cu cation</name>
        <dbReference type="ChEBI" id="CHEBI:23378"/>
    </ligand>
</feature>
<evidence type="ECO:0000256" key="5">
    <source>
        <dbReference type="SAM" id="SignalP"/>
    </source>
</evidence>
<dbReference type="Proteomes" id="UP000440498">
    <property type="component" value="Unassembled WGS sequence"/>
</dbReference>
<feature type="domain" description="Thioredoxin" evidence="6">
    <location>
        <begin position="30"/>
        <end position="193"/>
    </location>
</feature>
<feature type="binding site" evidence="3">
    <location>
        <position position="158"/>
    </location>
    <ligand>
        <name>Cu cation</name>
        <dbReference type="ChEBI" id="CHEBI:23378"/>
    </ligand>
</feature>
<name>A0A6A7NAW0_9BURK</name>
<dbReference type="EMBL" id="WHUG01000018">
    <property type="protein sequence ID" value="MQA42124.1"/>
    <property type="molecule type" value="Genomic_DNA"/>
</dbReference>
<dbReference type="InterPro" id="IPR013766">
    <property type="entry name" value="Thioredoxin_domain"/>
</dbReference>
<evidence type="ECO:0000256" key="3">
    <source>
        <dbReference type="PIRSR" id="PIRSR603782-1"/>
    </source>
</evidence>
<feature type="signal peptide" evidence="5">
    <location>
        <begin position="1"/>
        <end position="19"/>
    </location>
</feature>
<keyword evidence="8" id="KW-1185">Reference proteome</keyword>
<sequence length="194" mass="21294">MSKLSIALLAMTIAFSAQAADTLGLKAGVFDPPRMAPDFTVRGSDGKELKLSQYRGKLVLLEFGYTSCVDVCPVSLGMLAEARRQMGAQASQLQVIYITVDPERDTPDRMRNYLRAFDPTFIGATGTPQQMARVRQDYGITATKKMIDGSKTDYTVGHSSYLYFVDRKGSLRALLPFGRTAADVVHDATLLLKN</sequence>
<dbReference type="PANTHER" id="PTHR12151:SF25">
    <property type="entry name" value="LINALOOL DEHYDRATASE_ISOMERASE DOMAIN-CONTAINING PROTEIN"/>
    <property type="match status" value="1"/>
</dbReference>
<keyword evidence="4" id="KW-1015">Disulfide bond</keyword>
<dbReference type="PROSITE" id="PS51352">
    <property type="entry name" value="THIOREDOXIN_2"/>
    <property type="match status" value="1"/>
</dbReference>
<feature type="disulfide bond" description="Redox-active" evidence="4">
    <location>
        <begin position="68"/>
        <end position="72"/>
    </location>
</feature>
<dbReference type="RefSeq" id="WP_152841267.1">
    <property type="nucleotide sequence ID" value="NZ_WHUG01000018.1"/>
</dbReference>
<organism evidence="7 8">
    <name type="scientific">Rugamonas aquatica</name>
    <dbReference type="NCBI Taxonomy" id="2743357"/>
    <lineage>
        <taxon>Bacteria</taxon>
        <taxon>Pseudomonadati</taxon>
        <taxon>Pseudomonadota</taxon>
        <taxon>Betaproteobacteria</taxon>
        <taxon>Burkholderiales</taxon>
        <taxon>Oxalobacteraceae</taxon>
        <taxon>Telluria group</taxon>
        <taxon>Rugamonas</taxon>
    </lineage>
</organism>
<comment type="similarity">
    <text evidence="1">Belongs to the SCO1/2 family.</text>
</comment>
<reference evidence="7 8" key="1">
    <citation type="submission" date="2019-10" db="EMBL/GenBank/DDBJ databases">
        <title>Two novel species isolated from a subtropical stream in China.</title>
        <authorList>
            <person name="Lu H."/>
        </authorList>
    </citation>
    <scope>NUCLEOTIDE SEQUENCE [LARGE SCALE GENOMIC DNA]</scope>
    <source>
        <strain evidence="7 8">FT29W</strain>
    </source>
</reference>
<evidence type="ECO:0000256" key="2">
    <source>
        <dbReference type="ARBA" id="ARBA00023008"/>
    </source>
</evidence>
<feature type="binding site" evidence="3">
    <location>
        <position position="68"/>
    </location>
    <ligand>
        <name>Cu cation</name>
        <dbReference type="ChEBI" id="CHEBI:23378"/>
    </ligand>
</feature>
<keyword evidence="5" id="KW-0732">Signal</keyword>
<dbReference type="AlphaFoldDB" id="A0A6A7NAW0"/>
<evidence type="ECO:0000313" key="8">
    <source>
        <dbReference type="Proteomes" id="UP000440498"/>
    </source>
</evidence>
<gene>
    <name evidence="7" type="ORF">GEV02_28685</name>
</gene>
<feature type="chain" id="PRO_5025439805" evidence="5">
    <location>
        <begin position="20"/>
        <end position="194"/>
    </location>
</feature>
<dbReference type="SUPFAM" id="SSF52833">
    <property type="entry name" value="Thioredoxin-like"/>
    <property type="match status" value="1"/>
</dbReference>